<keyword evidence="9" id="KW-1185">Reference proteome</keyword>
<dbReference type="PANTHER" id="PTHR11006:SF10">
    <property type="entry name" value="HISTONE-ARGININE METHYLTRANSFERASE CARMER-RELATED"/>
    <property type="match status" value="1"/>
</dbReference>
<dbReference type="EMBL" id="CAUJNA010000724">
    <property type="protein sequence ID" value="CAJ1380563.1"/>
    <property type="molecule type" value="Genomic_DNA"/>
</dbReference>
<gene>
    <name evidence="8" type="ORF">EVOR1521_LOCUS8474</name>
</gene>
<evidence type="ECO:0000313" key="8">
    <source>
        <dbReference type="EMBL" id="CAJ1380563.1"/>
    </source>
</evidence>
<keyword evidence="3" id="KW-0805">Transcription regulation</keyword>
<comment type="caution">
    <text evidence="8">The sequence shown here is derived from an EMBL/GenBank/DDBJ whole genome shotgun (WGS) entry which is preliminary data.</text>
</comment>
<sequence length="738" mass="79704">MADFLAAAEACAKGCADPRQVAEALRELEFQTLEAEPSGAKLGTWEELRVAEAKLRSYAMDELARAHHEHTTSPLSELAPDLLRPPWLQVPQRLLRHTAEDPMEVLCTLDCHPDLDDGFCWHCWHREECGGRPEEIQDLLSLARQLSRCASFSHRARLAEQQWSYYDHLCEELSQLRPGRLLVLGGLGVSAVHAARDLGCSVVLLAPPEHVPLLRQLMRDNAVDVSVAGDADGLDLPSFDACALEGFEPDAMLGLGVLETWRSLAPQLSAQVLPRCLRVSVALASQRLAEAAAVGVSLEPFAASHGGLAPLPQAVPEKPGAAALRPAPLSAFVPLLELPFRGPWPSDREGRAAQLAPFRAGTARADALLVTWELDFEQKVWSGQSVQPLPARLQALDGPVEVLGICTAQGICLEVPDLTLYATPPLPRVFLLDWYSEMLNDAVRNEAFATAIRKKACGARVADLGCGCGLLTRLALDAGARAAVGVEIAPHLARAAKRVAPEAEVTCGDIRAVAVSEEERFDLLVAELLDAGGLGEKIVPFMRHAKSRLATKGAQCVPRGLKVKALLLELHLPKLRKVDLGAWESYWLPASAEKGEWLGLDLDAAEWTPASSVVEVFSLNFEGPQSGLAEALQESARCLSRCPGASMPSPGGSKPTWASVKKAPATSPAPLLGSAAAEGPTGCKPSQASGRQGRWHLFRRACARTGCRSLGHPWRLWRPRFRRTWPCGETKALKRSSD</sequence>
<name>A0AA36I3V2_9DINO</name>
<feature type="domain" description="Methyltransferase" evidence="7">
    <location>
        <begin position="461"/>
        <end position="529"/>
    </location>
</feature>
<protein>
    <recommendedName>
        <fullName evidence="1">type I protein arginine methyltransferase</fullName>
        <ecNumber evidence="1">2.1.1.319</ecNumber>
    </recommendedName>
</protein>
<dbReference type="InterPro" id="IPR025799">
    <property type="entry name" value="Arg_MeTrfase"/>
</dbReference>
<evidence type="ECO:0000256" key="1">
    <source>
        <dbReference type="ARBA" id="ARBA00011925"/>
    </source>
</evidence>
<dbReference type="EC" id="2.1.1.319" evidence="1"/>
<proteinExistence type="predicted"/>
<dbReference type="InterPro" id="IPR041698">
    <property type="entry name" value="Methyltransf_25"/>
</dbReference>
<comment type="catalytic activity">
    <reaction evidence="5">
        <text>L-arginyl-[protein] + 2 S-adenosyl-L-methionine = N(omega),N(omega)-dimethyl-L-arginyl-[protein] + 2 S-adenosyl-L-homocysteine + 2 H(+)</text>
        <dbReference type="Rhea" id="RHEA:48096"/>
        <dbReference type="Rhea" id="RHEA-COMP:10532"/>
        <dbReference type="Rhea" id="RHEA-COMP:11991"/>
        <dbReference type="ChEBI" id="CHEBI:15378"/>
        <dbReference type="ChEBI" id="CHEBI:29965"/>
        <dbReference type="ChEBI" id="CHEBI:57856"/>
        <dbReference type="ChEBI" id="CHEBI:59789"/>
        <dbReference type="ChEBI" id="CHEBI:61897"/>
        <dbReference type="EC" id="2.1.1.319"/>
    </reaction>
</comment>
<dbReference type="CDD" id="cd02440">
    <property type="entry name" value="AdoMet_MTases"/>
    <property type="match status" value="1"/>
</dbReference>
<dbReference type="Proteomes" id="UP001178507">
    <property type="component" value="Unassembled WGS sequence"/>
</dbReference>
<dbReference type="GO" id="GO:0035242">
    <property type="term" value="F:protein-arginine omega-N asymmetric methyltransferase activity"/>
    <property type="evidence" value="ECO:0007669"/>
    <property type="project" value="UniProtKB-EC"/>
</dbReference>
<dbReference type="SUPFAM" id="SSF53335">
    <property type="entry name" value="S-adenosyl-L-methionine-dependent methyltransferases"/>
    <property type="match status" value="1"/>
</dbReference>
<feature type="region of interest" description="Disordered" evidence="6">
    <location>
        <begin position="644"/>
        <end position="690"/>
    </location>
</feature>
<dbReference type="GO" id="GO:0070611">
    <property type="term" value="F:histone H3R2 methyltransferase activity"/>
    <property type="evidence" value="ECO:0007669"/>
    <property type="project" value="TreeGrafter"/>
</dbReference>
<evidence type="ECO:0000256" key="6">
    <source>
        <dbReference type="SAM" id="MobiDB-lite"/>
    </source>
</evidence>
<dbReference type="Pfam" id="PF13649">
    <property type="entry name" value="Methyltransf_25"/>
    <property type="match status" value="1"/>
</dbReference>
<keyword evidence="2" id="KW-0949">S-adenosyl-L-methionine</keyword>
<keyword evidence="4" id="KW-0804">Transcription</keyword>
<organism evidence="8 9">
    <name type="scientific">Effrenium voratum</name>
    <dbReference type="NCBI Taxonomy" id="2562239"/>
    <lineage>
        <taxon>Eukaryota</taxon>
        <taxon>Sar</taxon>
        <taxon>Alveolata</taxon>
        <taxon>Dinophyceae</taxon>
        <taxon>Suessiales</taxon>
        <taxon>Symbiodiniaceae</taxon>
        <taxon>Effrenium</taxon>
    </lineage>
</organism>
<dbReference type="Gene3D" id="3.40.50.150">
    <property type="entry name" value="Vaccinia Virus protein VP39"/>
    <property type="match status" value="1"/>
</dbReference>
<reference evidence="8" key="1">
    <citation type="submission" date="2023-08" db="EMBL/GenBank/DDBJ databases">
        <authorList>
            <person name="Chen Y."/>
            <person name="Shah S."/>
            <person name="Dougan E. K."/>
            <person name="Thang M."/>
            <person name="Chan C."/>
        </authorList>
    </citation>
    <scope>NUCLEOTIDE SEQUENCE</scope>
</reference>
<dbReference type="PANTHER" id="PTHR11006">
    <property type="entry name" value="PROTEIN ARGININE N-METHYLTRANSFERASE"/>
    <property type="match status" value="1"/>
</dbReference>
<dbReference type="AlphaFoldDB" id="A0AA36I3V2"/>
<evidence type="ECO:0000256" key="5">
    <source>
        <dbReference type="ARBA" id="ARBA00049086"/>
    </source>
</evidence>
<evidence type="ECO:0000256" key="2">
    <source>
        <dbReference type="ARBA" id="ARBA00022691"/>
    </source>
</evidence>
<dbReference type="InterPro" id="IPR029063">
    <property type="entry name" value="SAM-dependent_MTases_sf"/>
</dbReference>
<evidence type="ECO:0000256" key="4">
    <source>
        <dbReference type="ARBA" id="ARBA00023163"/>
    </source>
</evidence>
<evidence type="ECO:0000256" key="3">
    <source>
        <dbReference type="ARBA" id="ARBA00023015"/>
    </source>
</evidence>
<accession>A0AA36I3V2</accession>
<evidence type="ECO:0000313" key="9">
    <source>
        <dbReference type="Proteomes" id="UP001178507"/>
    </source>
</evidence>
<evidence type="ECO:0000259" key="7">
    <source>
        <dbReference type="Pfam" id="PF13649"/>
    </source>
</evidence>